<feature type="compositionally biased region" description="Acidic residues" evidence="7">
    <location>
        <begin position="521"/>
        <end position="531"/>
    </location>
</feature>
<feature type="compositionally biased region" description="Low complexity" evidence="7">
    <location>
        <begin position="559"/>
        <end position="574"/>
    </location>
</feature>
<feature type="transmembrane region" description="Helical" evidence="8">
    <location>
        <begin position="465"/>
        <end position="490"/>
    </location>
</feature>
<sequence length="799" mass="88743">MKWFDDFRQRHANGRVAEWWEKISPYLPPINFVTVHYAYFIFVSLFFALVFWGSGSPSSLNIGFMDSLFLSTSALTSTGLNTINVSQMSLGQQIVIFLSMLLGHPILMSLWTLLFRRHVFEKRFRAVVKAERERKMRVGSSMGLTAGFSELLALARLKSLSKSKSKGNATQLPGLGTRIPAIQAPPPDPVPKREPEPEPDMESGLAPIREGQLARTPGARSVTFAEPPRADTDTEAGDGGLEFQNFLEQKRKNVGRNGEFFDLTLTEREYLGGVEYRAVEVLVITVALYYVLWQLLGALALGSWLAVNAPEISAVNQQNSWWSGIFMSVSGFSGCGLTLLDAGMSAFQSGYYFVLIVLSLVILAGSQASPIFLRFITWVLSRVLRFSTNDENHAVWKETFDFILRYPRRVYIGMFPARPTWTLTVWLGGFVIVDWIMFFLLNLGNEKIESIPPSPRVMDGFFQSVSNLTAGFAVVSVSTVYFGLQVLWLIKVYASAYPTSITVRGSNVYEERSLGIYAGDDPVDSDDEDDEKKDKRGPMGAGGLFVTPGPSARTPLPSSPMSATSNSSRLSRLSQVSRGGIDRIVGFGREGGAILGRQLQRRMTGFQGVGVARQPQRKRINMPQTTQSTPHSSVTSSTASVESLEEHQPTSQDLVSQHVRSQLSHDVWWIALAWFLITIIETGHTLEDPATFSLFNILFEIVSAYANNGISIGLPHASYSFSGDWRGGSKFILILVMLRGRHRDLPVALDRAVKLPSPELDEQEDDDAEIRRMVSKTPRLGVLSPSMTSPSLIRRFEPM</sequence>
<keyword evidence="3 8" id="KW-0812">Transmembrane</keyword>
<keyword evidence="6 8" id="KW-0472">Membrane</keyword>
<feature type="transmembrane region" description="Helical" evidence="8">
    <location>
        <begin position="321"/>
        <end position="340"/>
    </location>
</feature>
<reference evidence="9" key="1">
    <citation type="journal article" date="2023" name="Mol. Phylogenet. Evol.">
        <title>Genome-scale phylogeny and comparative genomics of the fungal order Sordariales.</title>
        <authorList>
            <person name="Hensen N."/>
            <person name="Bonometti L."/>
            <person name="Westerberg I."/>
            <person name="Brannstrom I.O."/>
            <person name="Guillou S."/>
            <person name="Cros-Aarteil S."/>
            <person name="Calhoun S."/>
            <person name="Haridas S."/>
            <person name="Kuo A."/>
            <person name="Mondo S."/>
            <person name="Pangilinan J."/>
            <person name="Riley R."/>
            <person name="LaButti K."/>
            <person name="Andreopoulos B."/>
            <person name="Lipzen A."/>
            <person name="Chen C."/>
            <person name="Yan M."/>
            <person name="Daum C."/>
            <person name="Ng V."/>
            <person name="Clum A."/>
            <person name="Steindorff A."/>
            <person name="Ohm R.A."/>
            <person name="Martin F."/>
            <person name="Silar P."/>
            <person name="Natvig D.O."/>
            <person name="Lalanne C."/>
            <person name="Gautier V."/>
            <person name="Ament-Velasquez S.L."/>
            <person name="Kruys A."/>
            <person name="Hutchinson M.I."/>
            <person name="Powell A.J."/>
            <person name="Barry K."/>
            <person name="Miller A.N."/>
            <person name="Grigoriev I.V."/>
            <person name="Debuchy R."/>
            <person name="Gladieux P."/>
            <person name="Hiltunen Thoren M."/>
            <person name="Johannesson H."/>
        </authorList>
    </citation>
    <scope>NUCLEOTIDE SEQUENCE</scope>
    <source>
        <strain evidence="9">CBS 141.50</strain>
    </source>
</reference>
<evidence type="ECO:0000256" key="7">
    <source>
        <dbReference type="SAM" id="MobiDB-lite"/>
    </source>
</evidence>
<comment type="subcellular location">
    <subcellularLocation>
        <location evidence="1">Membrane</location>
        <topology evidence="1">Multi-pass membrane protein</topology>
    </subcellularLocation>
</comment>
<organism evidence="9 10">
    <name type="scientific">Dichotomopilus funicola</name>
    <dbReference type="NCBI Taxonomy" id="1934379"/>
    <lineage>
        <taxon>Eukaryota</taxon>
        <taxon>Fungi</taxon>
        <taxon>Dikarya</taxon>
        <taxon>Ascomycota</taxon>
        <taxon>Pezizomycotina</taxon>
        <taxon>Sordariomycetes</taxon>
        <taxon>Sordariomycetidae</taxon>
        <taxon>Sordariales</taxon>
        <taxon>Chaetomiaceae</taxon>
        <taxon>Dichotomopilus</taxon>
    </lineage>
</organism>
<dbReference type="Pfam" id="PF02386">
    <property type="entry name" value="TrkH"/>
    <property type="match status" value="1"/>
</dbReference>
<evidence type="ECO:0000256" key="4">
    <source>
        <dbReference type="ARBA" id="ARBA00022989"/>
    </source>
</evidence>
<feature type="transmembrane region" description="Helical" evidence="8">
    <location>
        <begin position="352"/>
        <end position="376"/>
    </location>
</feature>
<keyword evidence="5" id="KW-0406">Ion transport</keyword>
<dbReference type="GeneID" id="87814890"/>
<feature type="transmembrane region" description="Helical" evidence="8">
    <location>
        <begin position="278"/>
        <end position="301"/>
    </location>
</feature>
<feature type="transmembrane region" description="Helical" evidence="8">
    <location>
        <begin position="30"/>
        <end position="52"/>
    </location>
</feature>
<evidence type="ECO:0000313" key="10">
    <source>
        <dbReference type="Proteomes" id="UP001302676"/>
    </source>
</evidence>
<evidence type="ECO:0000256" key="6">
    <source>
        <dbReference type="ARBA" id="ARBA00023136"/>
    </source>
</evidence>
<feature type="region of interest" description="Disordered" evidence="7">
    <location>
        <begin position="519"/>
        <end position="574"/>
    </location>
</feature>
<dbReference type="InterPro" id="IPR003445">
    <property type="entry name" value="Cat_transpt"/>
</dbReference>
<evidence type="ECO:0000313" key="9">
    <source>
        <dbReference type="EMBL" id="KAK4140467.1"/>
    </source>
</evidence>
<feature type="transmembrane region" description="Helical" evidence="8">
    <location>
        <begin position="95"/>
        <end position="115"/>
    </location>
</feature>
<dbReference type="PANTHER" id="PTHR31064">
    <property type="entry name" value="POTASSIUM TRANSPORT PROTEIN DDB_G0292412-RELATED"/>
    <property type="match status" value="1"/>
</dbReference>
<protein>
    <submittedName>
        <fullName evidence="9">Cation transport protein-domain-containing protein</fullName>
    </submittedName>
</protein>
<dbReference type="EMBL" id="MU853630">
    <property type="protein sequence ID" value="KAK4140467.1"/>
    <property type="molecule type" value="Genomic_DNA"/>
</dbReference>
<evidence type="ECO:0000256" key="8">
    <source>
        <dbReference type="SAM" id="Phobius"/>
    </source>
</evidence>
<proteinExistence type="predicted"/>
<dbReference type="GO" id="GO:0030007">
    <property type="term" value="P:intracellular potassium ion homeostasis"/>
    <property type="evidence" value="ECO:0007669"/>
    <property type="project" value="TreeGrafter"/>
</dbReference>
<evidence type="ECO:0000256" key="2">
    <source>
        <dbReference type="ARBA" id="ARBA00022448"/>
    </source>
</evidence>
<dbReference type="PANTHER" id="PTHR31064:SF37">
    <property type="entry name" value="TRANSPORTER, PUTATIVE (EUROFUNG)-RELATED"/>
    <property type="match status" value="1"/>
</dbReference>
<evidence type="ECO:0000256" key="3">
    <source>
        <dbReference type="ARBA" id="ARBA00022692"/>
    </source>
</evidence>
<comment type="caution">
    <text evidence="9">The sequence shown here is derived from an EMBL/GenBank/DDBJ whole genome shotgun (WGS) entry which is preliminary data.</text>
</comment>
<keyword evidence="2" id="KW-0813">Transport</keyword>
<dbReference type="GO" id="GO:1990573">
    <property type="term" value="P:potassium ion import across plasma membrane"/>
    <property type="evidence" value="ECO:0007669"/>
    <property type="project" value="TreeGrafter"/>
</dbReference>
<name>A0AAN6ZJ81_9PEZI</name>
<dbReference type="Proteomes" id="UP001302676">
    <property type="component" value="Unassembled WGS sequence"/>
</dbReference>
<keyword evidence="4 8" id="KW-1133">Transmembrane helix</keyword>
<dbReference type="GO" id="GO:0140107">
    <property type="term" value="F:high-affinity potassium ion transmembrane transporter activity"/>
    <property type="evidence" value="ECO:0007669"/>
    <property type="project" value="TreeGrafter"/>
</dbReference>
<reference evidence="9" key="2">
    <citation type="submission" date="2023-05" db="EMBL/GenBank/DDBJ databases">
        <authorList>
            <consortium name="Lawrence Berkeley National Laboratory"/>
            <person name="Steindorff A."/>
            <person name="Hensen N."/>
            <person name="Bonometti L."/>
            <person name="Westerberg I."/>
            <person name="Brannstrom I.O."/>
            <person name="Guillou S."/>
            <person name="Cros-Aarteil S."/>
            <person name="Calhoun S."/>
            <person name="Haridas S."/>
            <person name="Kuo A."/>
            <person name="Mondo S."/>
            <person name="Pangilinan J."/>
            <person name="Riley R."/>
            <person name="Labutti K."/>
            <person name="Andreopoulos B."/>
            <person name="Lipzen A."/>
            <person name="Chen C."/>
            <person name="Yanf M."/>
            <person name="Daum C."/>
            <person name="Ng V."/>
            <person name="Clum A."/>
            <person name="Ohm R."/>
            <person name="Martin F."/>
            <person name="Silar P."/>
            <person name="Natvig D."/>
            <person name="Lalanne C."/>
            <person name="Gautier V."/>
            <person name="Ament-Velasquez S.L."/>
            <person name="Kruys A."/>
            <person name="Hutchinson M.I."/>
            <person name="Powell A.J."/>
            <person name="Barry K."/>
            <person name="Miller A.N."/>
            <person name="Grigoriev I.V."/>
            <person name="Debuchy R."/>
            <person name="Gladieux P."/>
            <person name="Thoren M.H."/>
            <person name="Johannesson H."/>
        </authorList>
    </citation>
    <scope>NUCLEOTIDE SEQUENCE</scope>
    <source>
        <strain evidence="9">CBS 141.50</strain>
    </source>
</reference>
<evidence type="ECO:0000256" key="1">
    <source>
        <dbReference type="ARBA" id="ARBA00004141"/>
    </source>
</evidence>
<accession>A0AAN6ZJ81</accession>
<feature type="transmembrane region" description="Helical" evidence="8">
    <location>
        <begin position="423"/>
        <end position="444"/>
    </location>
</feature>
<feature type="region of interest" description="Disordered" evidence="7">
    <location>
        <begin position="163"/>
        <end position="239"/>
    </location>
</feature>
<keyword evidence="10" id="KW-1185">Reference proteome</keyword>
<dbReference type="GO" id="GO:0005886">
    <property type="term" value="C:plasma membrane"/>
    <property type="evidence" value="ECO:0007669"/>
    <property type="project" value="TreeGrafter"/>
</dbReference>
<dbReference type="RefSeq" id="XP_062633838.1">
    <property type="nucleotide sequence ID" value="XM_062778277.1"/>
</dbReference>
<dbReference type="InterPro" id="IPR051143">
    <property type="entry name" value="TrkH_K-transport"/>
</dbReference>
<feature type="compositionally biased region" description="Low complexity" evidence="7">
    <location>
        <begin position="623"/>
        <end position="642"/>
    </location>
</feature>
<feature type="region of interest" description="Disordered" evidence="7">
    <location>
        <begin position="609"/>
        <end position="650"/>
    </location>
</feature>
<evidence type="ECO:0000256" key="5">
    <source>
        <dbReference type="ARBA" id="ARBA00023065"/>
    </source>
</evidence>
<gene>
    <name evidence="9" type="ORF">C8A04DRAFT_14888</name>
</gene>
<dbReference type="AlphaFoldDB" id="A0AAN6ZJ81"/>